<evidence type="ECO:0000256" key="8">
    <source>
        <dbReference type="PROSITE-ProRule" id="PRU01091"/>
    </source>
</evidence>
<dbReference type="InterPro" id="IPR016032">
    <property type="entry name" value="Sig_transdc_resp-reg_C-effctor"/>
</dbReference>
<organism evidence="11 12">
    <name type="scientific">Radiobacillus deserti</name>
    <dbReference type="NCBI Taxonomy" id="2594883"/>
    <lineage>
        <taxon>Bacteria</taxon>
        <taxon>Bacillati</taxon>
        <taxon>Bacillota</taxon>
        <taxon>Bacilli</taxon>
        <taxon>Bacillales</taxon>
        <taxon>Bacillaceae</taxon>
        <taxon>Radiobacillus</taxon>
    </lineage>
</organism>
<dbReference type="Proteomes" id="UP000315215">
    <property type="component" value="Chromosome"/>
</dbReference>
<evidence type="ECO:0000256" key="3">
    <source>
        <dbReference type="ARBA" id="ARBA00023012"/>
    </source>
</evidence>
<evidence type="ECO:0000256" key="2">
    <source>
        <dbReference type="ARBA" id="ARBA00022553"/>
    </source>
</evidence>
<dbReference type="InterPro" id="IPR011006">
    <property type="entry name" value="CheY-like_superfamily"/>
</dbReference>
<feature type="DNA-binding region" description="OmpR/PhoB-type" evidence="8">
    <location>
        <begin position="129"/>
        <end position="227"/>
    </location>
</feature>
<evidence type="ECO:0000256" key="4">
    <source>
        <dbReference type="ARBA" id="ARBA00023015"/>
    </source>
</evidence>
<dbReference type="Pfam" id="PF00486">
    <property type="entry name" value="Trans_reg_C"/>
    <property type="match status" value="1"/>
</dbReference>
<dbReference type="InterPro" id="IPR001789">
    <property type="entry name" value="Sig_transdc_resp-reg_receiver"/>
</dbReference>
<dbReference type="Gene3D" id="1.10.10.10">
    <property type="entry name" value="Winged helix-like DNA-binding domain superfamily/Winged helix DNA-binding domain"/>
    <property type="match status" value="1"/>
</dbReference>
<feature type="domain" description="Response regulatory" evidence="9">
    <location>
        <begin position="3"/>
        <end position="116"/>
    </location>
</feature>
<accession>A0A516KDC8</accession>
<feature type="modified residue" description="4-aspartylphosphate" evidence="7">
    <location>
        <position position="52"/>
    </location>
</feature>
<keyword evidence="5 8" id="KW-0238">DNA-binding</keyword>
<keyword evidence="2 7" id="KW-0597">Phosphoprotein</keyword>
<evidence type="ECO:0000313" key="11">
    <source>
        <dbReference type="EMBL" id="QDP39422.1"/>
    </source>
</evidence>
<dbReference type="GO" id="GO:0032993">
    <property type="term" value="C:protein-DNA complex"/>
    <property type="evidence" value="ECO:0007669"/>
    <property type="project" value="TreeGrafter"/>
</dbReference>
<dbReference type="InterPro" id="IPR039420">
    <property type="entry name" value="WalR-like"/>
</dbReference>
<comment type="subcellular location">
    <subcellularLocation>
        <location evidence="1">Cytoplasm</location>
    </subcellularLocation>
</comment>
<evidence type="ECO:0000259" key="9">
    <source>
        <dbReference type="PROSITE" id="PS50110"/>
    </source>
</evidence>
<feature type="domain" description="OmpR/PhoB-type" evidence="10">
    <location>
        <begin position="129"/>
        <end position="227"/>
    </location>
</feature>
<keyword evidence="4" id="KW-0805">Transcription regulation</keyword>
<dbReference type="SMART" id="SM00862">
    <property type="entry name" value="Trans_reg_C"/>
    <property type="match status" value="1"/>
</dbReference>
<keyword evidence="3" id="KW-0902">Two-component regulatory system</keyword>
<dbReference type="RefSeq" id="WP_143892172.1">
    <property type="nucleotide sequence ID" value="NZ_CP041666.1"/>
</dbReference>
<dbReference type="CDD" id="cd18159">
    <property type="entry name" value="REC_OmpR_NsrR-like"/>
    <property type="match status" value="1"/>
</dbReference>
<dbReference type="PANTHER" id="PTHR48111">
    <property type="entry name" value="REGULATOR OF RPOS"/>
    <property type="match status" value="1"/>
</dbReference>
<dbReference type="GO" id="GO:0000156">
    <property type="term" value="F:phosphorelay response regulator activity"/>
    <property type="evidence" value="ECO:0007669"/>
    <property type="project" value="TreeGrafter"/>
</dbReference>
<evidence type="ECO:0000256" key="7">
    <source>
        <dbReference type="PROSITE-ProRule" id="PRU00169"/>
    </source>
</evidence>
<dbReference type="SUPFAM" id="SSF46894">
    <property type="entry name" value="C-terminal effector domain of the bipartite response regulators"/>
    <property type="match status" value="1"/>
</dbReference>
<dbReference type="Gene3D" id="3.40.50.2300">
    <property type="match status" value="1"/>
</dbReference>
<dbReference type="PROSITE" id="PS51755">
    <property type="entry name" value="OMPR_PHOB"/>
    <property type="match status" value="1"/>
</dbReference>
<dbReference type="InterPro" id="IPR036388">
    <property type="entry name" value="WH-like_DNA-bd_sf"/>
</dbReference>
<dbReference type="OrthoDB" id="9790442at2"/>
<dbReference type="GO" id="GO:0005829">
    <property type="term" value="C:cytosol"/>
    <property type="evidence" value="ECO:0007669"/>
    <property type="project" value="TreeGrafter"/>
</dbReference>
<keyword evidence="6" id="KW-0804">Transcription</keyword>
<dbReference type="PANTHER" id="PTHR48111:SF43">
    <property type="entry name" value="STAGE 0 SPORULATION PROTEIN A HOMOLOG"/>
    <property type="match status" value="1"/>
</dbReference>
<evidence type="ECO:0000256" key="5">
    <source>
        <dbReference type="ARBA" id="ARBA00023125"/>
    </source>
</evidence>
<name>A0A516KDC8_9BACI</name>
<dbReference type="Pfam" id="PF00072">
    <property type="entry name" value="Response_reg"/>
    <property type="match status" value="1"/>
</dbReference>
<dbReference type="PROSITE" id="PS50110">
    <property type="entry name" value="RESPONSE_REGULATORY"/>
    <property type="match status" value="1"/>
</dbReference>
<proteinExistence type="predicted"/>
<reference evidence="11 12" key="1">
    <citation type="submission" date="2019-07" db="EMBL/GenBank/DDBJ databases">
        <authorList>
            <person name="Li J."/>
        </authorList>
    </citation>
    <scope>NUCLEOTIDE SEQUENCE [LARGE SCALE GENOMIC DNA]</scope>
    <source>
        <strain evidence="11 12">TKL69</strain>
    </source>
</reference>
<keyword evidence="12" id="KW-1185">Reference proteome</keyword>
<dbReference type="Gene3D" id="6.10.250.690">
    <property type="match status" value="1"/>
</dbReference>
<evidence type="ECO:0000256" key="1">
    <source>
        <dbReference type="ARBA" id="ARBA00004496"/>
    </source>
</evidence>
<dbReference type="KEGG" id="aqt:FN924_03980"/>
<evidence type="ECO:0000313" key="12">
    <source>
        <dbReference type="Proteomes" id="UP000315215"/>
    </source>
</evidence>
<dbReference type="GO" id="GO:0006355">
    <property type="term" value="P:regulation of DNA-templated transcription"/>
    <property type="evidence" value="ECO:0007669"/>
    <property type="project" value="InterPro"/>
</dbReference>
<dbReference type="SMART" id="SM00448">
    <property type="entry name" value="REC"/>
    <property type="match status" value="1"/>
</dbReference>
<evidence type="ECO:0000259" key="10">
    <source>
        <dbReference type="PROSITE" id="PS51755"/>
    </source>
</evidence>
<dbReference type="CDD" id="cd00383">
    <property type="entry name" value="trans_reg_C"/>
    <property type="match status" value="1"/>
</dbReference>
<evidence type="ECO:0000256" key="6">
    <source>
        <dbReference type="ARBA" id="ARBA00023163"/>
    </source>
</evidence>
<gene>
    <name evidence="11" type="ORF">FN924_03980</name>
</gene>
<protein>
    <submittedName>
        <fullName evidence="11">Response regulator transcription factor</fullName>
    </submittedName>
</protein>
<dbReference type="InterPro" id="IPR001867">
    <property type="entry name" value="OmpR/PhoB-type_DNA-bd"/>
</dbReference>
<dbReference type="EMBL" id="CP041666">
    <property type="protein sequence ID" value="QDP39422.1"/>
    <property type="molecule type" value="Genomic_DNA"/>
</dbReference>
<sequence length="233" mass="27234">MNRIYLVEDDPKIAELLREYLEKYDYHVQLATDFSAILEEFETIQPELVLLDINLPRYDGFYWCRKIRTISKCPIIFISARDSGMDQVMAIENGGDDYITKPFEFEVVLAKVKSLMRRVYGEYAVEQHANHIEHSGLILHIDAMEMEYNGMSVPLSKKEFLLLKEFMQNENHVLHRNHLLEILWDDQSFVDDNTLSVNVTRLRKRLEELSLVDAIQTVRGAGYKFVANWGVEA</sequence>
<dbReference type="GO" id="GO:0000976">
    <property type="term" value="F:transcription cis-regulatory region binding"/>
    <property type="evidence" value="ECO:0007669"/>
    <property type="project" value="TreeGrafter"/>
</dbReference>
<dbReference type="SUPFAM" id="SSF52172">
    <property type="entry name" value="CheY-like"/>
    <property type="match status" value="1"/>
</dbReference>
<dbReference type="AlphaFoldDB" id="A0A516KDC8"/>